<keyword evidence="3" id="KW-0949">S-adenosyl-L-methionine</keyword>
<dbReference type="InterPro" id="IPR039262">
    <property type="entry name" value="DTWD2/TAPT"/>
</dbReference>
<dbReference type="SMART" id="SM01144">
    <property type="entry name" value="DTW"/>
    <property type="match status" value="1"/>
</dbReference>
<evidence type="ECO:0000313" key="7">
    <source>
        <dbReference type="EMBL" id="AMP42333.1"/>
    </source>
</evidence>
<proteinExistence type="inferred from homology"/>
<evidence type="ECO:0000256" key="3">
    <source>
        <dbReference type="ARBA" id="ARBA00022691"/>
    </source>
</evidence>
<reference evidence="7" key="1">
    <citation type="journal article" date="2016" name="Appl. Environ. Microbiol.">
        <title>Diversity of the Tetracycline Mobilome within a Chinese Pig Manure Sample.</title>
        <authorList>
            <person name="Leclercq S.O."/>
            <person name="Wang C."/>
            <person name="Zhu Y."/>
            <person name="Wu H."/>
            <person name="Du X."/>
            <person name="Liu Z."/>
            <person name="Feng J."/>
        </authorList>
    </citation>
    <scope>NUCLEOTIDE SEQUENCE</scope>
</reference>
<sequence>MRKRPRCERCARPVAYCLCAQIPQLASQTKVLILQHHSEQAHALNTARLAYLGLCNAELWVGEYFEALADYLTQQARHYRPVLLYPSESAQVLQPYTAESLPQPQAETISNEVPVTAAEKPCLLVVPDGTWKKARKLIYLNSSLAQLPTVTLASPPTSTYRLRAAKEANALSTIEAITVALNTLEQPQRFDALLRPFNCLIEQQISAMGEQRYQQNYLQVKNSSR</sequence>
<dbReference type="EMBL" id="KU736874">
    <property type="protein sequence ID" value="AMP42333.1"/>
    <property type="molecule type" value="Genomic_DNA"/>
</dbReference>
<evidence type="ECO:0000256" key="2">
    <source>
        <dbReference type="ARBA" id="ARBA00022679"/>
    </source>
</evidence>
<keyword evidence="2" id="KW-0808">Transferase</keyword>
<evidence type="ECO:0000256" key="5">
    <source>
        <dbReference type="ARBA" id="ARBA00034489"/>
    </source>
</evidence>
<keyword evidence="4" id="KW-0819">tRNA processing</keyword>
<comment type="similarity">
    <text evidence="5">Belongs to the TDD superfamily. DTWD2 family.</text>
</comment>
<reference evidence="7" key="2">
    <citation type="submission" date="2016-02" db="EMBL/GenBank/DDBJ databases">
        <authorList>
            <person name="Wen L."/>
            <person name="He K."/>
            <person name="Yang H."/>
        </authorList>
    </citation>
    <scope>NUCLEOTIDE SEQUENCE</scope>
</reference>
<dbReference type="PANTHER" id="PTHR21392">
    <property type="entry name" value="TRNA-URIDINE AMINOCARBOXYPROPYLTRANSFERASE 2"/>
    <property type="match status" value="1"/>
</dbReference>
<dbReference type="Pfam" id="PF03942">
    <property type="entry name" value="DTW"/>
    <property type="match status" value="1"/>
</dbReference>
<dbReference type="AlphaFoldDB" id="A0A142BW45"/>
<evidence type="ECO:0000259" key="6">
    <source>
        <dbReference type="SMART" id="SM01144"/>
    </source>
</evidence>
<dbReference type="InterPro" id="IPR005636">
    <property type="entry name" value="DTW"/>
</dbReference>
<dbReference type="GO" id="GO:0008033">
    <property type="term" value="P:tRNA processing"/>
    <property type="evidence" value="ECO:0007669"/>
    <property type="project" value="UniProtKB-KW"/>
</dbReference>
<protein>
    <recommendedName>
        <fullName evidence="1">tRNA-uridine aminocarboxypropyltransferase</fullName>
        <ecNumber evidence="1">2.5.1.25</ecNumber>
    </recommendedName>
</protein>
<name>A0A142BW45_9BACT</name>
<evidence type="ECO:0000256" key="4">
    <source>
        <dbReference type="ARBA" id="ARBA00022694"/>
    </source>
</evidence>
<dbReference type="PANTHER" id="PTHR21392:SF0">
    <property type="entry name" value="TRNA-URIDINE AMINOCARBOXYPROPYLTRANSFERASE 2"/>
    <property type="match status" value="1"/>
</dbReference>
<feature type="domain" description="DTW" evidence="6">
    <location>
        <begin position="3"/>
        <end position="209"/>
    </location>
</feature>
<dbReference type="EC" id="2.5.1.25" evidence="1"/>
<dbReference type="GO" id="GO:0016432">
    <property type="term" value="F:tRNA-uridine aminocarboxypropyltransferase activity"/>
    <property type="evidence" value="ECO:0007669"/>
    <property type="project" value="UniProtKB-EC"/>
</dbReference>
<organism evidence="7">
    <name type="scientific">uncultured bacterium IN-09</name>
    <dbReference type="NCBI Taxonomy" id="1805587"/>
    <lineage>
        <taxon>Bacteria</taxon>
        <taxon>environmental samples</taxon>
    </lineage>
</organism>
<evidence type="ECO:0000256" key="1">
    <source>
        <dbReference type="ARBA" id="ARBA00012386"/>
    </source>
</evidence>
<accession>A0A142BW45</accession>